<evidence type="ECO:0000256" key="2">
    <source>
        <dbReference type="SAM" id="Phobius"/>
    </source>
</evidence>
<accession>A0A9P8JAZ2</accession>
<protein>
    <recommendedName>
        <fullName evidence="3">DUF7918 domain-containing protein</fullName>
    </recommendedName>
</protein>
<evidence type="ECO:0000256" key="1">
    <source>
        <dbReference type="SAM" id="MobiDB-lite"/>
    </source>
</evidence>
<feature type="non-terminal residue" evidence="4">
    <location>
        <position position="1"/>
    </location>
</feature>
<feature type="region of interest" description="Disordered" evidence="1">
    <location>
        <begin position="148"/>
        <end position="226"/>
    </location>
</feature>
<gene>
    <name evidence="4" type="ORF">KCU76_g5559</name>
</gene>
<dbReference type="EMBL" id="JAHFXF010000175">
    <property type="protein sequence ID" value="KAG9694018.1"/>
    <property type="molecule type" value="Genomic_DNA"/>
</dbReference>
<evidence type="ECO:0000259" key="3">
    <source>
        <dbReference type="Pfam" id="PF25534"/>
    </source>
</evidence>
<feature type="transmembrane region" description="Helical" evidence="2">
    <location>
        <begin position="583"/>
        <end position="604"/>
    </location>
</feature>
<keyword evidence="2" id="KW-0812">Transmembrane</keyword>
<keyword evidence="2" id="KW-0472">Membrane</keyword>
<feature type="compositionally biased region" description="Low complexity" evidence="1">
    <location>
        <begin position="504"/>
        <end position="513"/>
    </location>
</feature>
<name>A0A9P8JAZ2_AURME</name>
<feature type="domain" description="DUF7918" evidence="3">
    <location>
        <begin position="21"/>
        <end position="162"/>
    </location>
</feature>
<feature type="compositionally biased region" description="Low complexity" evidence="1">
    <location>
        <begin position="207"/>
        <end position="226"/>
    </location>
</feature>
<comment type="caution">
    <text evidence="4">The sequence shown here is derived from an EMBL/GenBank/DDBJ whole genome shotgun (WGS) entry which is preliminary data.</text>
</comment>
<reference evidence="4" key="1">
    <citation type="journal article" date="2021" name="J Fungi (Basel)">
        <title>Virulence traits and population genomics of the black yeast Aureobasidium melanogenum.</title>
        <authorList>
            <person name="Cernosa A."/>
            <person name="Sun X."/>
            <person name="Gostincar C."/>
            <person name="Fang C."/>
            <person name="Gunde-Cimerman N."/>
            <person name="Song Z."/>
        </authorList>
    </citation>
    <scope>NUCLEOTIDE SEQUENCE</scope>
    <source>
        <strain evidence="4">EXF-9911</strain>
    </source>
</reference>
<feature type="region of interest" description="Disordered" evidence="1">
    <location>
        <begin position="376"/>
        <end position="562"/>
    </location>
</feature>
<dbReference type="AlphaFoldDB" id="A0A9P8JAZ2"/>
<dbReference type="Pfam" id="PF25534">
    <property type="entry name" value="DUF7918"/>
    <property type="match status" value="1"/>
</dbReference>
<evidence type="ECO:0000313" key="4">
    <source>
        <dbReference type="EMBL" id="KAG9694018.1"/>
    </source>
</evidence>
<proteinExistence type="predicted"/>
<organism evidence="4 5">
    <name type="scientific">Aureobasidium melanogenum</name>
    <name type="common">Aureobasidium pullulans var. melanogenum</name>
    <dbReference type="NCBI Taxonomy" id="46634"/>
    <lineage>
        <taxon>Eukaryota</taxon>
        <taxon>Fungi</taxon>
        <taxon>Dikarya</taxon>
        <taxon>Ascomycota</taxon>
        <taxon>Pezizomycotina</taxon>
        <taxon>Dothideomycetes</taxon>
        <taxon>Dothideomycetidae</taxon>
        <taxon>Dothideales</taxon>
        <taxon>Saccotheciaceae</taxon>
        <taxon>Aureobasidium</taxon>
    </lineage>
</organism>
<dbReference type="InterPro" id="IPR057678">
    <property type="entry name" value="DUF7918"/>
</dbReference>
<sequence length="725" mass="79508">MPSLKQLTCSIELGGTHTKIPEYGKDYGDGHVTSYIAVPSEEVNFSVHLTSQGYIAPGLAMFVYMDGQYQCNRNRRGLKVPGKGVKSDQVKVDLRVRQKETKQADGSFLGRDWTFHGLNLVSADKVEETDDVFLENLGTIEVIVLRCKDAPPPPPSEPVSRGSSSRAAVESSSRPTSKSTPKQSAHQQKEPSKPSSSTHKQKEPSVKAKAPSKQASAKSAAAKAATAKESSVGGLFGLFDGASDEPDHDGITPKSYWNDWNKRPTLSSYRPARALYIAPEELMPLVPKQAARARHVEHQVKTGKGAPYLHLCARPEYLDSMQQPYAVFTFKYRSKKVIEKKFKIEIKEEGKALKAKLADMSKDELADELFKLRMAKESSSTKHTKDKAGSTAKASAHQETKNELPTQSNAHEMPTTGKTPSPAKSKRSKTATAPAVPWNTTPANPPEATKPASKAPSKPASKTASQKAREAPGSYPVSASSHRNAEKSASKKSTSKKSNKDADAAAGGEAGWDQQNTGGDQNWDQQNTGGDQNWDQQNTGGDQNWDQQQPQDATAWDTPVGNHAWGAGAQASGSAVKWGPLRITITILGVVAAVAISIAAYYWIKSYMLKAIAFFVLLKAWIVAPFAWAKKFWASLTDLRWMVSPFSWVFAFIKKGLMAAMDLVSKFNFGKPRFVELDAWMEWAKRPEWLKWRRDALGVPEVVENGFEVFMPDGIQAIEEVIEEI</sequence>
<dbReference type="OrthoDB" id="5423516at2759"/>
<dbReference type="Proteomes" id="UP000779574">
    <property type="component" value="Unassembled WGS sequence"/>
</dbReference>
<feature type="compositionally biased region" description="Polar residues" evidence="1">
    <location>
        <begin position="514"/>
        <end position="552"/>
    </location>
</feature>
<feature type="transmembrane region" description="Helical" evidence="2">
    <location>
        <begin position="641"/>
        <end position="664"/>
    </location>
</feature>
<feature type="compositionally biased region" description="Low complexity" evidence="1">
    <location>
        <begin position="158"/>
        <end position="184"/>
    </location>
</feature>
<feature type="transmembrane region" description="Helical" evidence="2">
    <location>
        <begin position="611"/>
        <end position="629"/>
    </location>
</feature>
<keyword evidence="2" id="KW-1133">Transmembrane helix</keyword>
<reference evidence="4" key="2">
    <citation type="submission" date="2021-08" db="EMBL/GenBank/DDBJ databases">
        <authorList>
            <person name="Gostincar C."/>
            <person name="Sun X."/>
            <person name="Song Z."/>
            <person name="Gunde-Cimerman N."/>
        </authorList>
    </citation>
    <scope>NUCLEOTIDE SEQUENCE</scope>
    <source>
        <strain evidence="4">EXF-9911</strain>
    </source>
</reference>
<evidence type="ECO:0000313" key="5">
    <source>
        <dbReference type="Proteomes" id="UP000779574"/>
    </source>
</evidence>
<feature type="compositionally biased region" description="Low complexity" evidence="1">
    <location>
        <begin position="446"/>
        <end position="466"/>
    </location>
</feature>